<sequence length="295" mass="31898">MKLEFTTLDVFSSTRYAGNPVAIISVPASAKASLTQTQKQRIASEFNLSEIVFLHLPTSSDSQERHIDIFTSHAEVPFAGHPTIGTSHYLLHTTKQDVTALITKAGRIGIELDPETQNVKAEIPHDFHRHVVTWTTPLNDLANPTCSIVNGMSFIMVQLPTLAALALAKSNLAGYTYDTTPLDAGWQNGLIATMYFVSQGTDALGRRKYRTRMFGTREDPGTGSASSALGCLLTAGGGKERFVFEQGVEMGRRNVIEVEVVRGGEGGQEGCAWWGCRGGYAGELGGLNGSYGRKE</sequence>
<dbReference type="PANTHER" id="PTHR13774">
    <property type="entry name" value="PHENAZINE BIOSYNTHESIS PROTEIN"/>
    <property type="match status" value="1"/>
</dbReference>
<proteinExistence type="predicted"/>
<protein>
    <submittedName>
        <fullName evidence="2">Putative isomerase</fullName>
    </submittedName>
</protein>
<dbReference type="PIRSF" id="PIRSF016184">
    <property type="entry name" value="PhzC_PhzF"/>
    <property type="match status" value="1"/>
</dbReference>
<dbReference type="Pfam" id="PF02567">
    <property type="entry name" value="PhzC-PhzF"/>
    <property type="match status" value="1"/>
</dbReference>
<organism evidence="2 3">
    <name type="scientific">Lachnellula hyalina</name>
    <dbReference type="NCBI Taxonomy" id="1316788"/>
    <lineage>
        <taxon>Eukaryota</taxon>
        <taxon>Fungi</taxon>
        <taxon>Dikarya</taxon>
        <taxon>Ascomycota</taxon>
        <taxon>Pezizomycotina</taxon>
        <taxon>Leotiomycetes</taxon>
        <taxon>Helotiales</taxon>
        <taxon>Lachnaceae</taxon>
        <taxon>Lachnellula</taxon>
    </lineage>
</organism>
<evidence type="ECO:0000313" key="2">
    <source>
        <dbReference type="EMBL" id="TVY24652.1"/>
    </source>
</evidence>
<dbReference type="NCBIfam" id="TIGR00654">
    <property type="entry name" value="PhzF_family"/>
    <property type="match status" value="1"/>
</dbReference>
<accession>A0A8H8TY84</accession>
<dbReference type="Gene3D" id="3.10.310.10">
    <property type="entry name" value="Diaminopimelate Epimerase, Chain A, domain 1"/>
    <property type="match status" value="2"/>
</dbReference>
<dbReference type="GO" id="GO:0016853">
    <property type="term" value="F:isomerase activity"/>
    <property type="evidence" value="ECO:0007669"/>
    <property type="project" value="UniProtKB-KW"/>
</dbReference>
<name>A0A8H8TY84_9HELO</name>
<dbReference type="RefSeq" id="XP_031003440.1">
    <property type="nucleotide sequence ID" value="XM_031151817.1"/>
</dbReference>
<dbReference type="GeneID" id="41987082"/>
<dbReference type="SUPFAM" id="SSF54506">
    <property type="entry name" value="Diaminopimelate epimerase-like"/>
    <property type="match status" value="1"/>
</dbReference>
<feature type="active site" evidence="1">
    <location>
        <position position="50"/>
    </location>
</feature>
<dbReference type="EMBL" id="QGMH01000122">
    <property type="protein sequence ID" value="TVY24652.1"/>
    <property type="molecule type" value="Genomic_DNA"/>
</dbReference>
<dbReference type="InterPro" id="IPR003719">
    <property type="entry name" value="Phenazine_PhzF-like"/>
</dbReference>
<dbReference type="Proteomes" id="UP000431533">
    <property type="component" value="Unassembled WGS sequence"/>
</dbReference>
<dbReference type="OrthoDB" id="75169at2759"/>
<keyword evidence="2" id="KW-0413">Isomerase</keyword>
<evidence type="ECO:0000313" key="3">
    <source>
        <dbReference type="Proteomes" id="UP000431533"/>
    </source>
</evidence>
<keyword evidence="3" id="KW-1185">Reference proteome</keyword>
<dbReference type="PANTHER" id="PTHR13774:SF32">
    <property type="entry name" value="ANTISENSE-ENHANCING SEQUENCE 1"/>
    <property type="match status" value="1"/>
</dbReference>
<evidence type="ECO:0000256" key="1">
    <source>
        <dbReference type="PIRSR" id="PIRSR016184-1"/>
    </source>
</evidence>
<dbReference type="GO" id="GO:0005737">
    <property type="term" value="C:cytoplasm"/>
    <property type="evidence" value="ECO:0007669"/>
    <property type="project" value="TreeGrafter"/>
</dbReference>
<dbReference type="AlphaFoldDB" id="A0A8H8TY84"/>
<gene>
    <name evidence="2" type="ORF">LHYA1_G006884</name>
</gene>
<comment type="caution">
    <text evidence="2">The sequence shown here is derived from an EMBL/GenBank/DDBJ whole genome shotgun (WGS) entry which is preliminary data.</text>
</comment>
<reference evidence="2 3" key="1">
    <citation type="submission" date="2018-05" db="EMBL/GenBank/DDBJ databases">
        <title>Genome sequencing and assembly of the regulated plant pathogen Lachnellula willkommii and related sister species for the development of diagnostic species identification markers.</title>
        <authorList>
            <person name="Giroux E."/>
            <person name="Bilodeau G."/>
        </authorList>
    </citation>
    <scope>NUCLEOTIDE SEQUENCE [LARGE SCALE GENOMIC DNA]</scope>
    <source>
        <strain evidence="2 3">CBS 185.66</strain>
    </source>
</reference>